<evidence type="ECO:0000256" key="4">
    <source>
        <dbReference type="ARBA" id="ARBA00022552"/>
    </source>
</evidence>
<evidence type="ECO:0000256" key="3">
    <source>
        <dbReference type="ARBA" id="ARBA00022517"/>
    </source>
</evidence>
<dbReference type="InterPro" id="IPR005304">
    <property type="entry name" value="Rbsml_bgen_MeTrfase_EMG1/NEP1"/>
</dbReference>
<evidence type="ECO:0000256" key="7">
    <source>
        <dbReference type="ARBA" id="ARBA00022691"/>
    </source>
</evidence>
<dbReference type="GO" id="GO:0019843">
    <property type="term" value="F:rRNA binding"/>
    <property type="evidence" value="ECO:0007669"/>
    <property type="project" value="UniProtKB-KW"/>
</dbReference>
<proteinExistence type="inferred from homology"/>
<protein>
    <submittedName>
        <fullName evidence="12">5719_t:CDS:1</fullName>
    </submittedName>
</protein>
<comment type="subcellular location">
    <subcellularLocation>
        <location evidence="1">Nucleus</location>
        <location evidence="1">Nucleolus</location>
    </subcellularLocation>
</comment>
<dbReference type="GO" id="GO:0070475">
    <property type="term" value="P:rRNA base methylation"/>
    <property type="evidence" value="ECO:0007669"/>
    <property type="project" value="InterPro"/>
</dbReference>
<keyword evidence="3" id="KW-0690">Ribosome biogenesis</keyword>
<name>A0A9N9BV20_9GLOM</name>
<feature type="compositionally biased region" description="Polar residues" evidence="11">
    <location>
        <begin position="98"/>
        <end position="113"/>
    </location>
</feature>
<dbReference type="InterPro" id="IPR029026">
    <property type="entry name" value="tRNA_m1G_MTases_N"/>
</dbReference>
<evidence type="ECO:0000256" key="8">
    <source>
        <dbReference type="ARBA" id="ARBA00022730"/>
    </source>
</evidence>
<evidence type="ECO:0000256" key="2">
    <source>
        <dbReference type="ARBA" id="ARBA00008115"/>
    </source>
</evidence>
<dbReference type="PANTHER" id="PTHR12636">
    <property type="entry name" value="NEP1/MRA1"/>
    <property type="match status" value="1"/>
</dbReference>
<evidence type="ECO:0000256" key="6">
    <source>
        <dbReference type="ARBA" id="ARBA00022679"/>
    </source>
</evidence>
<keyword evidence="6" id="KW-0808">Transferase</keyword>
<keyword evidence="9" id="KW-0694">RNA-binding</keyword>
<sequence length="353" mass="39795">MKKIKNKRSLADLSSNKDERKPERKRSKSVPPPFSSSRSEDEDEIYEYEGMEEQQTEDTTTENTNTEDGHIESNTNQDSVAHGFNTAATNPAPADSNLADSSQHSQTHPTHPLNSYKAPKNTDIYLVPRTPRIPKTPTEKENTRRLIVVLSRASLETFKSKKNNSYQLLNCDDHYAHLDKMGKTFSDARPDITHQCLMQLLDSPLNKAGLLQVYIHTARNVLIEVNPHVRIPRTFKRFCGLMVQLLHKLCITSENNSMKLLRVVKNPVTQYLPIACRKLTLSYDAPTVRLQDYLPTIPPDHSICVAIGAMAHGEDNFADDWVDEKIGISEYSLSAAVACSKFCCALEDLWGIL</sequence>
<comment type="caution">
    <text evidence="12">The sequence shown here is derived from an EMBL/GenBank/DDBJ whole genome shotgun (WGS) entry which is preliminary data.</text>
</comment>
<reference evidence="12" key="1">
    <citation type="submission" date="2021-06" db="EMBL/GenBank/DDBJ databases">
        <authorList>
            <person name="Kallberg Y."/>
            <person name="Tangrot J."/>
            <person name="Rosling A."/>
        </authorList>
    </citation>
    <scope>NUCLEOTIDE SEQUENCE</scope>
    <source>
        <strain evidence="12">BR232B</strain>
    </source>
</reference>
<keyword evidence="7" id="KW-0949">S-adenosyl-L-methionine</keyword>
<dbReference type="Gene3D" id="3.40.1280.10">
    <property type="match status" value="1"/>
</dbReference>
<dbReference type="EMBL" id="CAJVPI010000875">
    <property type="protein sequence ID" value="CAG8579188.1"/>
    <property type="molecule type" value="Genomic_DNA"/>
</dbReference>
<evidence type="ECO:0000313" key="12">
    <source>
        <dbReference type="EMBL" id="CAG8579188.1"/>
    </source>
</evidence>
<evidence type="ECO:0000256" key="11">
    <source>
        <dbReference type="SAM" id="MobiDB-lite"/>
    </source>
</evidence>
<keyword evidence="13" id="KW-1185">Reference proteome</keyword>
<keyword evidence="5" id="KW-0489">Methyltransferase</keyword>
<dbReference type="FunFam" id="3.40.1280.10:FF:000003">
    <property type="entry name" value="Ribosomal RNA small subunit methyltransferase"/>
    <property type="match status" value="1"/>
</dbReference>
<dbReference type="Pfam" id="PF03587">
    <property type="entry name" value="EMG1"/>
    <property type="match status" value="1"/>
</dbReference>
<organism evidence="12 13">
    <name type="scientific">Paraglomus brasilianum</name>
    <dbReference type="NCBI Taxonomy" id="144538"/>
    <lineage>
        <taxon>Eukaryota</taxon>
        <taxon>Fungi</taxon>
        <taxon>Fungi incertae sedis</taxon>
        <taxon>Mucoromycota</taxon>
        <taxon>Glomeromycotina</taxon>
        <taxon>Glomeromycetes</taxon>
        <taxon>Paraglomerales</taxon>
        <taxon>Paraglomeraceae</taxon>
        <taxon>Paraglomus</taxon>
    </lineage>
</organism>
<evidence type="ECO:0000256" key="1">
    <source>
        <dbReference type="ARBA" id="ARBA00004604"/>
    </source>
</evidence>
<feature type="region of interest" description="Disordered" evidence="11">
    <location>
        <begin position="1"/>
        <end position="122"/>
    </location>
</feature>
<keyword evidence="4" id="KW-0698">rRNA processing</keyword>
<dbReference type="CDD" id="cd18088">
    <property type="entry name" value="Nep1-like"/>
    <property type="match status" value="1"/>
</dbReference>
<keyword evidence="10" id="KW-0539">Nucleus</keyword>
<feature type="compositionally biased region" description="Acidic residues" evidence="11">
    <location>
        <begin position="40"/>
        <end position="60"/>
    </location>
</feature>
<evidence type="ECO:0000256" key="5">
    <source>
        <dbReference type="ARBA" id="ARBA00022603"/>
    </source>
</evidence>
<accession>A0A9N9BV20</accession>
<evidence type="ECO:0000256" key="9">
    <source>
        <dbReference type="ARBA" id="ARBA00022884"/>
    </source>
</evidence>
<evidence type="ECO:0000256" key="10">
    <source>
        <dbReference type="ARBA" id="ARBA00023242"/>
    </source>
</evidence>
<dbReference type="Proteomes" id="UP000789739">
    <property type="component" value="Unassembled WGS sequence"/>
</dbReference>
<dbReference type="OrthoDB" id="269804at2759"/>
<dbReference type="GO" id="GO:0032040">
    <property type="term" value="C:small-subunit processome"/>
    <property type="evidence" value="ECO:0007669"/>
    <property type="project" value="TreeGrafter"/>
</dbReference>
<dbReference type="PANTHER" id="PTHR12636:SF5">
    <property type="entry name" value="RIBOSOMAL RNA SMALL SUBUNIT METHYLTRANSFERASE NEP1"/>
    <property type="match status" value="1"/>
</dbReference>
<keyword evidence="8" id="KW-0699">rRNA-binding</keyword>
<dbReference type="SUPFAM" id="SSF75217">
    <property type="entry name" value="alpha/beta knot"/>
    <property type="match status" value="1"/>
</dbReference>
<dbReference type="InterPro" id="IPR029028">
    <property type="entry name" value="Alpha/beta_knot_MTases"/>
</dbReference>
<dbReference type="AlphaFoldDB" id="A0A9N9BV20"/>
<comment type="similarity">
    <text evidence="2">Belongs to the class IV-like SAM-binding methyltransferase superfamily. RNA methyltransferase NEP1 family.</text>
</comment>
<evidence type="ECO:0000313" key="13">
    <source>
        <dbReference type="Proteomes" id="UP000789739"/>
    </source>
</evidence>
<dbReference type="GO" id="GO:0070037">
    <property type="term" value="F:rRNA (pseudouridine) methyltransferase activity"/>
    <property type="evidence" value="ECO:0007669"/>
    <property type="project" value="InterPro"/>
</dbReference>
<gene>
    <name evidence="12" type="ORF">PBRASI_LOCUS6525</name>
</gene>